<dbReference type="Proteomes" id="UP001066276">
    <property type="component" value="Chromosome 7"/>
</dbReference>
<name>A0AAV7PHZ0_PLEWA</name>
<gene>
    <name evidence="1" type="ORF">NDU88_006133</name>
</gene>
<organism evidence="1 2">
    <name type="scientific">Pleurodeles waltl</name>
    <name type="common">Iberian ribbed newt</name>
    <dbReference type="NCBI Taxonomy" id="8319"/>
    <lineage>
        <taxon>Eukaryota</taxon>
        <taxon>Metazoa</taxon>
        <taxon>Chordata</taxon>
        <taxon>Craniata</taxon>
        <taxon>Vertebrata</taxon>
        <taxon>Euteleostomi</taxon>
        <taxon>Amphibia</taxon>
        <taxon>Batrachia</taxon>
        <taxon>Caudata</taxon>
        <taxon>Salamandroidea</taxon>
        <taxon>Salamandridae</taxon>
        <taxon>Pleurodelinae</taxon>
        <taxon>Pleurodeles</taxon>
    </lineage>
</organism>
<accession>A0AAV7PHZ0</accession>
<proteinExistence type="predicted"/>
<sequence length="114" mass="12889">MWEALYLKQQGSLVHPVLTSALMGHGRQDGRPAALEECFGPGFGIFYDPVPWAPANPVDGSWSHLEWRRGREEHQQPVKGVAIAPRGSACEERLTPRWWPRSRAHFENLSKSTD</sequence>
<protein>
    <submittedName>
        <fullName evidence="1">Uncharacterized protein</fullName>
    </submittedName>
</protein>
<dbReference type="AlphaFoldDB" id="A0AAV7PHZ0"/>
<keyword evidence="2" id="KW-1185">Reference proteome</keyword>
<dbReference type="EMBL" id="JANPWB010000011">
    <property type="protein sequence ID" value="KAJ1127740.1"/>
    <property type="molecule type" value="Genomic_DNA"/>
</dbReference>
<comment type="caution">
    <text evidence="1">The sequence shown here is derived from an EMBL/GenBank/DDBJ whole genome shotgun (WGS) entry which is preliminary data.</text>
</comment>
<evidence type="ECO:0000313" key="2">
    <source>
        <dbReference type="Proteomes" id="UP001066276"/>
    </source>
</evidence>
<reference evidence="1" key="1">
    <citation type="journal article" date="2022" name="bioRxiv">
        <title>Sequencing and chromosome-scale assembly of the giantPleurodeles waltlgenome.</title>
        <authorList>
            <person name="Brown T."/>
            <person name="Elewa A."/>
            <person name="Iarovenko S."/>
            <person name="Subramanian E."/>
            <person name="Araus A.J."/>
            <person name="Petzold A."/>
            <person name="Susuki M."/>
            <person name="Suzuki K.-i.T."/>
            <person name="Hayashi T."/>
            <person name="Toyoda A."/>
            <person name="Oliveira C."/>
            <person name="Osipova E."/>
            <person name="Leigh N.D."/>
            <person name="Simon A."/>
            <person name="Yun M.H."/>
        </authorList>
    </citation>
    <scope>NUCLEOTIDE SEQUENCE</scope>
    <source>
        <strain evidence="1">20211129_DDA</strain>
        <tissue evidence="1">Liver</tissue>
    </source>
</reference>
<evidence type="ECO:0000313" key="1">
    <source>
        <dbReference type="EMBL" id="KAJ1127740.1"/>
    </source>
</evidence>